<dbReference type="InterPro" id="IPR036693">
    <property type="entry name" value="TF_LuxR_autoind-bd_dom_sf"/>
</dbReference>
<evidence type="ECO:0000313" key="6">
    <source>
        <dbReference type="Proteomes" id="UP001235664"/>
    </source>
</evidence>
<dbReference type="EMBL" id="JAVAIL010000002">
    <property type="protein sequence ID" value="MDP4539070.1"/>
    <property type="molecule type" value="Genomic_DNA"/>
</dbReference>
<keyword evidence="3" id="KW-0804">Transcription</keyword>
<dbReference type="InterPro" id="IPR036388">
    <property type="entry name" value="WH-like_DNA-bd_sf"/>
</dbReference>
<dbReference type="Proteomes" id="UP001235664">
    <property type="component" value="Unassembled WGS sequence"/>
</dbReference>
<dbReference type="RefSeq" id="WP_305929222.1">
    <property type="nucleotide sequence ID" value="NZ_JAVAIL010000002.1"/>
</dbReference>
<proteinExistence type="predicted"/>
<sequence>MESFDPLLAEQAFEAVATLRTATDRVALDRIIEPVLTPLGLPYFGVGRFFGPTGEVAATLLNGNLPDDWVHHYARSGYAMHSPLAREMLTTNLPYRWQSVVQNGGAQNCLARRILNEAGHFGLRDGLYIPMREADMSYTAVVLSGPSPELADPFLATAAEVVGAHYGLAARRLNSALQQVDRRLTPRQRECLLWARAGKSSTVIGEILGISPATVNEHLGLACRTLEVATRVQAVVEAMRLGLLDS</sequence>
<organism evidence="5 6">
    <name type="scientific">Qipengyuania benthica</name>
    <dbReference type="NCBI Taxonomy" id="3067651"/>
    <lineage>
        <taxon>Bacteria</taxon>
        <taxon>Pseudomonadati</taxon>
        <taxon>Pseudomonadota</taxon>
        <taxon>Alphaproteobacteria</taxon>
        <taxon>Sphingomonadales</taxon>
        <taxon>Erythrobacteraceae</taxon>
        <taxon>Qipengyuania</taxon>
    </lineage>
</organism>
<dbReference type="CDD" id="cd06170">
    <property type="entry name" value="LuxR_C_like"/>
    <property type="match status" value="1"/>
</dbReference>
<dbReference type="SUPFAM" id="SSF46894">
    <property type="entry name" value="C-terminal effector domain of the bipartite response regulators"/>
    <property type="match status" value="1"/>
</dbReference>
<protein>
    <submittedName>
        <fullName evidence="5">LuxR family transcriptional regulator</fullName>
    </submittedName>
</protein>
<dbReference type="Gene3D" id="1.10.10.10">
    <property type="entry name" value="Winged helix-like DNA-binding domain superfamily/Winged helix DNA-binding domain"/>
    <property type="match status" value="1"/>
</dbReference>
<evidence type="ECO:0000259" key="4">
    <source>
        <dbReference type="PROSITE" id="PS50043"/>
    </source>
</evidence>
<dbReference type="PRINTS" id="PR00038">
    <property type="entry name" value="HTHLUXR"/>
</dbReference>
<reference evidence="5 6" key="1">
    <citation type="submission" date="2023-08" db="EMBL/GenBank/DDBJ databases">
        <title>genomic of DY56.</title>
        <authorList>
            <person name="Wang Y."/>
        </authorList>
    </citation>
    <scope>NUCLEOTIDE SEQUENCE [LARGE SCALE GENOMIC DNA]</scope>
    <source>
        <strain evidence="5 6">DY56-A-20</strain>
    </source>
</reference>
<dbReference type="InterPro" id="IPR005143">
    <property type="entry name" value="TF_LuxR_autoind-bd_dom"/>
</dbReference>
<gene>
    <name evidence="5" type="ORF">Q9K01_05475</name>
</gene>
<evidence type="ECO:0000313" key="5">
    <source>
        <dbReference type="EMBL" id="MDP4539070.1"/>
    </source>
</evidence>
<dbReference type="Gene3D" id="3.30.450.80">
    <property type="entry name" value="Transcription factor LuxR-like, autoinducer-binding domain"/>
    <property type="match status" value="1"/>
</dbReference>
<dbReference type="PANTHER" id="PTHR44688">
    <property type="entry name" value="DNA-BINDING TRANSCRIPTIONAL ACTIVATOR DEVR_DOSR"/>
    <property type="match status" value="1"/>
</dbReference>
<evidence type="ECO:0000256" key="3">
    <source>
        <dbReference type="ARBA" id="ARBA00023163"/>
    </source>
</evidence>
<keyword evidence="6" id="KW-1185">Reference proteome</keyword>
<evidence type="ECO:0000256" key="1">
    <source>
        <dbReference type="ARBA" id="ARBA00023015"/>
    </source>
</evidence>
<dbReference type="SUPFAM" id="SSF75516">
    <property type="entry name" value="Pheromone-binding domain of LuxR-like quorum-sensing transcription factors"/>
    <property type="match status" value="1"/>
</dbReference>
<dbReference type="SMART" id="SM00421">
    <property type="entry name" value="HTH_LUXR"/>
    <property type="match status" value="1"/>
</dbReference>
<keyword evidence="1" id="KW-0805">Transcription regulation</keyword>
<dbReference type="PROSITE" id="PS50043">
    <property type="entry name" value="HTH_LUXR_2"/>
    <property type="match status" value="1"/>
</dbReference>
<dbReference type="PANTHER" id="PTHR44688:SF16">
    <property type="entry name" value="DNA-BINDING TRANSCRIPTIONAL ACTIVATOR DEVR_DOSR"/>
    <property type="match status" value="1"/>
</dbReference>
<dbReference type="Pfam" id="PF00196">
    <property type="entry name" value="GerE"/>
    <property type="match status" value="1"/>
</dbReference>
<comment type="caution">
    <text evidence="5">The sequence shown here is derived from an EMBL/GenBank/DDBJ whole genome shotgun (WGS) entry which is preliminary data.</text>
</comment>
<name>A0ABT9H6X4_9SPHN</name>
<evidence type="ECO:0000256" key="2">
    <source>
        <dbReference type="ARBA" id="ARBA00023125"/>
    </source>
</evidence>
<dbReference type="Pfam" id="PF03472">
    <property type="entry name" value="Autoind_bind"/>
    <property type="match status" value="1"/>
</dbReference>
<keyword evidence="2" id="KW-0238">DNA-binding</keyword>
<feature type="domain" description="HTH luxR-type" evidence="4">
    <location>
        <begin position="177"/>
        <end position="242"/>
    </location>
</feature>
<dbReference type="InterPro" id="IPR000792">
    <property type="entry name" value="Tscrpt_reg_LuxR_C"/>
</dbReference>
<dbReference type="InterPro" id="IPR016032">
    <property type="entry name" value="Sig_transdc_resp-reg_C-effctor"/>
</dbReference>
<accession>A0ABT9H6X4</accession>